<evidence type="ECO:0000256" key="6">
    <source>
        <dbReference type="SAM" id="SignalP"/>
    </source>
</evidence>
<sequence>MKKNILKIAMLLSLCSVVMTAQEKQMAAAGKLFNEYAYVDAIKEYKQIASRGYKSAELYEKLGDAYYYNGDLEKSAKWYKELFALNQDASPEYYYRYAQSLKSSGDYETANAMLDKFSAKSNGDLRAKLYTENKNYLSVIKKNSGRYEVKKTDINSAYSDYGSAYWGNKIVFATSRDTTGLLKRIDGWTNHSFTELYESSINSDGSLSKPKRFSKRIETKMHESTPVFTKDGKTMYFTRNNYIDGKVRKDGTGQVLLKVYKAILKDDKWTDITELPFNDNNYSVAHPALSADEKTLYFASDMPGSYGQADIFKVTINSDGTFGKPINLGTGINTQGKETFPFIDTDDQLYFASDGHPGLGGLDIYIAKLEKGNFEKAYNVGEPINSKNDDFAFIIDNQSKTGFFSSNRGGGLGYDDIYGFKEIKQIEFDCKQLLTGIITNEKTGDALSNASVSIFGSDMQLIKKVTTATDGSYSFEVECGKSYTVKSEKQDYLPKEAQIVIPKQSGETKLPIAQVKPEATIKVGTDLAKEFKIEQIYFDLAKYNIRPDAAVELDKIVQFMKEYPTSKIDVRTHTDCRASSKYNMTLSHNRAKSVMEYIINNGIGANRLTGRGYGETRLVNKCADGVKCTEEEHQKNRRSEFIITAL</sequence>
<dbReference type="SUPFAM" id="SSF82171">
    <property type="entry name" value="DPP6 N-terminal domain-like"/>
    <property type="match status" value="1"/>
</dbReference>
<protein>
    <submittedName>
        <fullName evidence="8">Flagellar motor protein MotB</fullName>
    </submittedName>
</protein>
<feature type="domain" description="OmpA-like" evidence="7">
    <location>
        <begin position="525"/>
        <end position="646"/>
    </location>
</feature>
<keyword evidence="8" id="KW-0282">Flagellum</keyword>
<evidence type="ECO:0000313" key="8">
    <source>
        <dbReference type="EMBL" id="RWW91650.1"/>
    </source>
</evidence>
<dbReference type="InterPro" id="IPR011659">
    <property type="entry name" value="WD40"/>
</dbReference>
<keyword evidence="9" id="KW-1185">Reference proteome</keyword>
<dbReference type="OrthoDB" id="9809364at2"/>
<dbReference type="InterPro" id="IPR008969">
    <property type="entry name" value="CarboxyPept-like_regulatory"/>
</dbReference>
<dbReference type="EMBL" id="SBII01000020">
    <property type="protein sequence ID" value="RWW91650.1"/>
    <property type="molecule type" value="Genomic_DNA"/>
</dbReference>
<dbReference type="Proteomes" id="UP000287527">
    <property type="component" value="Unassembled WGS sequence"/>
</dbReference>
<dbReference type="SUPFAM" id="SSF103088">
    <property type="entry name" value="OmpA-like"/>
    <property type="match status" value="1"/>
</dbReference>
<dbReference type="InterPro" id="IPR011990">
    <property type="entry name" value="TPR-like_helical_dom_sf"/>
</dbReference>
<dbReference type="InterPro" id="IPR036737">
    <property type="entry name" value="OmpA-like_sf"/>
</dbReference>
<comment type="caution">
    <text evidence="8">The sequence shown here is derived from an EMBL/GenBank/DDBJ whole genome shotgun (WGS) entry which is preliminary data.</text>
</comment>
<evidence type="ECO:0000256" key="2">
    <source>
        <dbReference type="ARBA" id="ARBA00023136"/>
    </source>
</evidence>
<dbReference type="SUPFAM" id="SSF49464">
    <property type="entry name" value="Carboxypeptidase regulatory domain-like"/>
    <property type="match status" value="1"/>
</dbReference>
<evidence type="ECO:0000259" key="7">
    <source>
        <dbReference type="PROSITE" id="PS51123"/>
    </source>
</evidence>
<dbReference type="InterPro" id="IPR019734">
    <property type="entry name" value="TPR_rpt"/>
</dbReference>
<dbReference type="AlphaFoldDB" id="A0A3S3S6X3"/>
<name>A0A3S3S6X3_9FLAO</name>
<proteinExistence type="predicted"/>
<feature type="chain" id="PRO_5018535084" evidence="6">
    <location>
        <begin position="22"/>
        <end position="646"/>
    </location>
</feature>
<keyword evidence="6" id="KW-0732">Signal</keyword>
<gene>
    <name evidence="8" type="ORF">EPI11_18610</name>
</gene>
<dbReference type="PROSITE" id="PS50005">
    <property type="entry name" value="TPR"/>
    <property type="match status" value="1"/>
</dbReference>
<dbReference type="InterPro" id="IPR011042">
    <property type="entry name" value="6-blade_b-propeller_TolB-like"/>
</dbReference>
<evidence type="ECO:0000256" key="4">
    <source>
        <dbReference type="PROSITE-ProRule" id="PRU00339"/>
    </source>
</evidence>
<dbReference type="Gene3D" id="2.120.10.30">
    <property type="entry name" value="TolB, C-terminal domain"/>
    <property type="match status" value="1"/>
</dbReference>
<keyword evidence="2 5" id="KW-0472">Membrane</keyword>
<dbReference type="RefSeq" id="WP_128391500.1">
    <property type="nucleotide sequence ID" value="NZ_SBII01000020.1"/>
</dbReference>
<dbReference type="PROSITE" id="PS51123">
    <property type="entry name" value="OMPA_2"/>
    <property type="match status" value="1"/>
</dbReference>
<dbReference type="InterPro" id="IPR006664">
    <property type="entry name" value="OMP_bac"/>
</dbReference>
<feature type="repeat" description="TPR" evidence="4">
    <location>
        <begin position="56"/>
        <end position="89"/>
    </location>
</feature>
<evidence type="ECO:0000256" key="3">
    <source>
        <dbReference type="ARBA" id="ARBA00023237"/>
    </source>
</evidence>
<evidence type="ECO:0000313" key="9">
    <source>
        <dbReference type="Proteomes" id="UP000287527"/>
    </source>
</evidence>
<dbReference type="Pfam" id="PF00691">
    <property type="entry name" value="OmpA"/>
    <property type="match status" value="1"/>
</dbReference>
<accession>A0A3S3S6X3</accession>
<reference evidence="8 9" key="1">
    <citation type="submission" date="2019-01" db="EMBL/GenBank/DDBJ databases">
        <title>Flavobacterium sp. nov.,isolated from freshwater.</title>
        <authorList>
            <person name="Zhang R."/>
            <person name="Du Z.-J."/>
        </authorList>
    </citation>
    <scope>NUCLEOTIDE SEQUENCE [LARGE SCALE GENOMIC DNA]</scope>
    <source>
        <strain evidence="8 9">1E403</strain>
    </source>
</reference>
<dbReference type="InterPro" id="IPR050330">
    <property type="entry name" value="Bact_OuterMem_StrucFunc"/>
</dbReference>
<keyword evidence="8" id="KW-0966">Cell projection</keyword>
<dbReference type="GO" id="GO:0009279">
    <property type="term" value="C:cell outer membrane"/>
    <property type="evidence" value="ECO:0007669"/>
    <property type="project" value="UniProtKB-SubCell"/>
</dbReference>
<dbReference type="PANTHER" id="PTHR30329">
    <property type="entry name" value="STATOR ELEMENT OF FLAGELLAR MOTOR COMPLEX"/>
    <property type="match status" value="1"/>
</dbReference>
<organism evidence="8 9">
    <name type="scientific">Flavobacterium cerinum</name>
    <dbReference type="NCBI Taxonomy" id="2502784"/>
    <lineage>
        <taxon>Bacteria</taxon>
        <taxon>Pseudomonadati</taxon>
        <taxon>Bacteroidota</taxon>
        <taxon>Flavobacteriia</taxon>
        <taxon>Flavobacteriales</taxon>
        <taxon>Flavobacteriaceae</taxon>
        <taxon>Flavobacterium</taxon>
    </lineage>
</organism>
<dbReference type="Gene3D" id="1.25.40.10">
    <property type="entry name" value="Tetratricopeptide repeat domain"/>
    <property type="match status" value="1"/>
</dbReference>
<keyword evidence="4" id="KW-0802">TPR repeat</keyword>
<feature type="signal peptide" evidence="6">
    <location>
        <begin position="1"/>
        <end position="21"/>
    </location>
</feature>
<dbReference type="PRINTS" id="PR01021">
    <property type="entry name" value="OMPADOMAIN"/>
</dbReference>
<dbReference type="InterPro" id="IPR006665">
    <property type="entry name" value="OmpA-like"/>
</dbReference>
<dbReference type="PANTHER" id="PTHR30329:SF21">
    <property type="entry name" value="LIPOPROTEIN YIAD-RELATED"/>
    <property type="match status" value="1"/>
</dbReference>
<comment type="subcellular location">
    <subcellularLocation>
        <location evidence="1">Cell outer membrane</location>
    </subcellularLocation>
</comment>
<keyword evidence="3" id="KW-0998">Cell outer membrane</keyword>
<dbReference type="Gene3D" id="3.30.1330.60">
    <property type="entry name" value="OmpA-like domain"/>
    <property type="match status" value="1"/>
</dbReference>
<dbReference type="SUPFAM" id="SSF48452">
    <property type="entry name" value="TPR-like"/>
    <property type="match status" value="1"/>
</dbReference>
<dbReference type="Gene3D" id="2.60.40.1120">
    <property type="entry name" value="Carboxypeptidase-like, regulatory domain"/>
    <property type="match status" value="1"/>
</dbReference>
<dbReference type="Pfam" id="PF07676">
    <property type="entry name" value="PD40"/>
    <property type="match status" value="3"/>
</dbReference>
<keyword evidence="8" id="KW-0969">Cilium</keyword>
<dbReference type="Pfam" id="PF13620">
    <property type="entry name" value="CarboxypepD_reg"/>
    <property type="match status" value="1"/>
</dbReference>
<evidence type="ECO:0000256" key="1">
    <source>
        <dbReference type="ARBA" id="ARBA00004442"/>
    </source>
</evidence>
<evidence type="ECO:0000256" key="5">
    <source>
        <dbReference type="PROSITE-ProRule" id="PRU00473"/>
    </source>
</evidence>
<dbReference type="CDD" id="cd07185">
    <property type="entry name" value="OmpA_C-like"/>
    <property type="match status" value="1"/>
</dbReference>